<reference evidence="2" key="1">
    <citation type="journal article" date="2023" name="Science">
        <title>Genome structures resolve the early diversification of teleost fishes.</title>
        <authorList>
            <person name="Parey E."/>
            <person name="Louis A."/>
            <person name="Montfort J."/>
            <person name="Bouchez O."/>
            <person name="Roques C."/>
            <person name="Iampietro C."/>
            <person name="Lluch J."/>
            <person name="Castinel A."/>
            <person name="Donnadieu C."/>
            <person name="Desvignes T."/>
            <person name="Floi Bucao C."/>
            <person name="Jouanno E."/>
            <person name="Wen M."/>
            <person name="Mejri S."/>
            <person name="Dirks R."/>
            <person name="Jansen H."/>
            <person name="Henkel C."/>
            <person name="Chen W.J."/>
            <person name="Zahm M."/>
            <person name="Cabau C."/>
            <person name="Klopp C."/>
            <person name="Thompson A.W."/>
            <person name="Robinson-Rechavi M."/>
            <person name="Braasch I."/>
            <person name="Lecointre G."/>
            <person name="Bobe J."/>
            <person name="Postlethwait J.H."/>
            <person name="Berthelot C."/>
            <person name="Roest Crollius H."/>
            <person name="Guiguen Y."/>
        </authorList>
    </citation>
    <scope>NUCLEOTIDE SEQUENCE</scope>
    <source>
        <strain evidence="2">NC1722</strain>
    </source>
</reference>
<gene>
    <name evidence="2" type="ORF">AAFF_G00207100</name>
</gene>
<evidence type="ECO:0000256" key="1">
    <source>
        <dbReference type="SAM" id="MobiDB-lite"/>
    </source>
</evidence>
<name>A0AAD7RHF3_9TELE</name>
<evidence type="ECO:0000313" key="2">
    <source>
        <dbReference type="EMBL" id="KAJ8384249.1"/>
    </source>
</evidence>
<feature type="region of interest" description="Disordered" evidence="1">
    <location>
        <begin position="113"/>
        <end position="142"/>
    </location>
</feature>
<proteinExistence type="predicted"/>
<keyword evidence="3" id="KW-1185">Reference proteome</keyword>
<organism evidence="2 3">
    <name type="scientific">Aldrovandia affinis</name>
    <dbReference type="NCBI Taxonomy" id="143900"/>
    <lineage>
        <taxon>Eukaryota</taxon>
        <taxon>Metazoa</taxon>
        <taxon>Chordata</taxon>
        <taxon>Craniata</taxon>
        <taxon>Vertebrata</taxon>
        <taxon>Euteleostomi</taxon>
        <taxon>Actinopterygii</taxon>
        <taxon>Neopterygii</taxon>
        <taxon>Teleostei</taxon>
        <taxon>Notacanthiformes</taxon>
        <taxon>Halosauridae</taxon>
        <taxon>Aldrovandia</taxon>
    </lineage>
</organism>
<dbReference type="Proteomes" id="UP001221898">
    <property type="component" value="Unassembled WGS sequence"/>
</dbReference>
<feature type="compositionally biased region" description="Polar residues" evidence="1">
    <location>
        <begin position="177"/>
        <end position="196"/>
    </location>
</feature>
<dbReference type="AlphaFoldDB" id="A0AAD7RHF3"/>
<comment type="caution">
    <text evidence="2">The sequence shown here is derived from an EMBL/GenBank/DDBJ whole genome shotgun (WGS) entry which is preliminary data.</text>
</comment>
<evidence type="ECO:0000313" key="3">
    <source>
        <dbReference type="Proteomes" id="UP001221898"/>
    </source>
</evidence>
<sequence>MWQECLRSRRTARLRTESLSVCHVLAIKEIAAYLITFEKHEEWLTTSPKTSHTVAPGASSPSAGRAWWRLTRPCGEDVTAERSGEESALVAVGRWRGWHGGPGLTAGRRERWSVPLGPRRPRSLTQPAGYPSVTRPAADRHPAWRRHAASCSLSSYMRCGLGLQTGWGIREREERSSQVPSPASTALHSPDSSRLI</sequence>
<protein>
    <submittedName>
        <fullName evidence="2">Uncharacterized protein</fullName>
    </submittedName>
</protein>
<feature type="region of interest" description="Disordered" evidence="1">
    <location>
        <begin position="171"/>
        <end position="196"/>
    </location>
</feature>
<dbReference type="EMBL" id="JAINUG010000275">
    <property type="protein sequence ID" value="KAJ8384249.1"/>
    <property type="molecule type" value="Genomic_DNA"/>
</dbReference>
<accession>A0AAD7RHF3</accession>